<organism evidence="4 5">
    <name type="scientific">Adineta ricciae</name>
    <name type="common">Rotifer</name>
    <dbReference type="NCBI Taxonomy" id="249248"/>
    <lineage>
        <taxon>Eukaryota</taxon>
        <taxon>Metazoa</taxon>
        <taxon>Spiralia</taxon>
        <taxon>Gnathifera</taxon>
        <taxon>Rotifera</taxon>
        <taxon>Eurotatoria</taxon>
        <taxon>Bdelloidea</taxon>
        <taxon>Adinetida</taxon>
        <taxon>Adinetidae</taxon>
        <taxon>Adineta</taxon>
    </lineage>
</organism>
<evidence type="ECO:0000256" key="2">
    <source>
        <dbReference type="SAM" id="Coils"/>
    </source>
</evidence>
<evidence type="ECO:0000256" key="1">
    <source>
        <dbReference type="PROSITE-ProRule" id="PRU00191"/>
    </source>
</evidence>
<dbReference type="AlphaFoldDB" id="A0A815PCS3"/>
<dbReference type="GO" id="GO:0005737">
    <property type="term" value="C:cytoplasm"/>
    <property type="evidence" value="ECO:0007669"/>
    <property type="project" value="TreeGrafter"/>
</dbReference>
<dbReference type="Gene3D" id="3.30.505.10">
    <property type="entry name" value="SH2 domain"/>
    <property type="match status" value="1"/>
</dbReference>
<feature type="coiled-coil region" evidence="2">
    <location>
        <begin position="99"/>
        <end position="133"/>
    </location>
</feature>
<keyword evidence="2" id="KW-0175">Coiled coil</keyword>
<evidence type="ECO:0000313" key="4">
    <source>
        <dbReference type="EMBL" id="CAF1447416.1"/>
    </source>
</evidence>
<evidence type="ECO:0000313" key="5">
    <source>
        <dbReference type="Proteomes" id="UP000663828"/>
    </source>
</evidence>
<feature type="domain" description="SH2" evidence="3">
    <location>
        <begin position="289"/>
        <end position="393"/>
    </location>
</feature>
<dbReference type="Proteomes" id="UP000663828">
    <property type="component" value="Unassembled WGS sequence"/>
</dbReference>
<dbReference type="InterPro" id="IPR036860">
    <property type="entry name" value="SH2_dom_sf"/>
</dbReference>
<dbReference type="SMART" id="SM00252">
    <property type="entry name" value="SH2"/>
    <property type="match status" value="1"/>
</dbReference>
<keyword evidence="1" id="KW-0727">SH2 domain</keyword>
<dbReference type="Pfam" id="PF00017">
    <property type="entry name" value="SH2"/>
    <property type="match status" value="1"/>
</dbReference>
<evidence type="ECO:0000259" key="3">
    <source>
        <dbReference type="PROSITE" id="PS50001"/>
    </source>
</evidence>
<sequence>MLAQILHDLYVPRELLDGLPEDQKQLLFCKMREEQVRRYHEREEEEAAAAAALKTIVQTKIKKKNDKHVTFRMAANGNEWVRVMGEESEIPTRISNDRFNTKRKQIEKISNNIQEARRVFERLESDTQRLVSKKENELLQRSKSSPSPQIPQTDVVDEMFYLEVEERAKKAEQERREIARRARDNYHRNSAQINVCFDTDNHATVLLQPPPLNNSDKINRGSENEKQIQIEVISKESREQDEQLLMKDTEHQRSKPILPLTREDIRQWFCTIEIPYSTFRSPNGEIYPWFHGIITRAYAEQILSIKPIGSYLIRVNEKIYGYALSYRASDHCRHLLIEVILSSKYEDHQKQMHVYRFLGGAKQEIFLHLNELIEKYSNTPIRSNSSDVLRYPCGQLDSEKLDYADLFLENRNDKQYESLYISLETTTSPPQSSTNL</sequence>
<dbReference type="PROSITE" id="PS50001">
    <property type="entry name" value="SH2"/>
    <property type="match status" value="1"/>
</dbReference>
<gene>
    <name evidence="4" type="ORF">XAT740_LOCUS36671</name>
</gene>
<reference evidence="4" key="1">
    <citation type="submission" date="2021-02" db="EMBL/GenBank/DDBJ databases">
        <authorList>
            <person name="Nowell W R."/>
        </authorList>
    </citation>
    <scope>NUCLEOTIDE SEQUENCE</scope>
</reference>
<dbReference type="EMBL" id="CAJNOR010003785">
    <property type="protein sequence ID" value="CAF1447416.1"/>
    <property type="molecule type" value="Genomic_DNA"/>
</dbReference>
<dbReference type="PANTHER" id="PTHR14388">
    <property type="entry name" value="T CELL-SPECIFIC ADAPTER PROTEIN TSAD"/>
    <property type="match status" value="1"/>
</dbReference>
<dbReference type="SUPFAM" id="SSF55550">
    <property type="entry name" value="SH2 domain"/>
    <property type="match status" value="1"/>
</dbReference>
<proteinExistence type="predicted"/>
<dbReference type="PANTHER" id="PTHR14388:SF18">
    <property type="entry name" value="SOCS BOX DOMAIN-CONTAINING PROTEIN"/>
    <property type="match status" value="1"/>
</dbReference>
<comment type="caution">
    <text evidence="4">The sequence shown here is derived from an EMBL/GenBank/DDBJ whole genome shotgun (WGS) entry which is preliminary data.</text>
</comment>
<keyword evidence="5" id="KW-1185">Reference proteome</keyword>
<name>A0A815PCS3_ADIRI</name>
<accession>A0A815PCS3</accession>
<protein>
    <recommendedName>
        <fullName evidence="3">SH2 domain-containing protein</fullName>
    </recommendedName>
</protein>
<dbReference type="InterPro" id="IPR000980">
    <property type="entry name" value="SH2"/>
</dbReference>